<sequence length="181" mass="20588">MAMHLSIHHSPLLSFNAMKFPSMSVLLLFVIFVIFVVSSAMDTSIAGYHDASSSTDDEVNTMYLSWLVKHGKFYNTLTEKMKRFHIFKDNLKYIEQHNSGNSSYKLGLNKFADLSTQEYRLLYTGAKKIKSKLKFNNVKSDVHSSDILPDFVDWRTKGAVAAIKDQGYCGELLVYKIEGLI</sequence>
<reference evidence="1 2" key="2">
    <citation type="journal article" date="2022" name="Mol. Ecol. Resour.">
        <title>The genomes of chicory, endive, great burdock and yacon provide insights into Asteraceae paleo-polyploidization history and plant inulin production.</title>
        <authorList>
            <person name="Fan W."/>
            <person name="Wang S."/>
            <person name="Wang H."/>
            <person name="Wang A."/>
            <person name="Jiang F."/>
            <person name="Liu H."/>
            <person name="Zhao H."/>
            <person name="Xu D."/>
            <person name="Zhang Y."/>
        </authorList>
    </citation>
    <scope>NUCLEOTIDE SEQUENCE [LARGE SCALE GENOMIC DNA]</scope>
    <source>
        <strain evidence="2">cv. Yunnan</strain>
        <tissue evidence="1">Leaves</tissue>
    </source>
</reference>
<comment type="caution">
    <text evidence="1">The sequence shown here is derived from an EMBL/GenBank/DDBJ whole genome shotgun (WGS) entry which is preliminary data.</text>
</comment>
<dbReference type="Proteomes" id="UP001056120">
    <property type="component" value="Linkage Group LG17"/>
</dbReference>
<evidence type="ECO:0000313" key="1">
    <source>
        <dbReference type="EMBL" id="KAI3762986.1"/>
    </source>
</evidence>
<protein>
    <submittedName>
        <fullName evidence="1">Uncharacterized protein</fullName>
    </submittedName>
</protein>
<name>A0ACB9EX30_9ASTR</name>
<accession>A0ACB9EX30</accession>
<proteinExistence type="predicted"/>
<gene>
    <name evidence="1" type="ORF">L1987_53431</name>
</gene>
<evidence type="ECO:0000313" key="2">
    <source>
        <dbReference type="Proteomes" id="UP001056120"/>
    </source>
</evidence>
<reference evidence="2" key="1">
    <citation type="journal article" date="2022" name="Mol. Ecol. Resour.">
        <title>The genomes of chicory, endive, great burdock and yacon provide insights into Asteraceae palaeo-polyploidization history and plant inulin production.</title>
        <authorList>
            <person name="Fan W."/>
            <person name="Wang S."/>
            <person name="Wang H."/>
            <person name="Wang A."/>
            <person name="Jiang F."/>
            <person name="Liu H."/>
            <person name="Zhao H."/>
            <person name="Xu D."/>
            <person name="Zhang Y."/>
        </authorList>
    </citation>
    <scope>NUCLEOTIDE SEQUENCE [LARGE SCALE GENOMIC DNA]</scope>
    <source>
        <strain evidence="2">cv. Yunnan</strain>
    </source>
</reference>
<keyword evidence="2" id="KW-1185">Reference proteome</keyword>
<dbReference type="EMBL" id="CM042034">
    <property type="protein sequence ID" value="KAI3762986.1"/>
    <property type="molecule type" value="Genomic_DNA"/>
</dbReference>
<organism evidence="1 2">
    <name type="scientific">Smallanthus sonchifolius</name>
    <dbReference type="NCBI Taxonomy" id="185202"/>
    <lineage>
        <taxon>Eukaryota</taxon>
        <taxon>Viridiplantae</taxon>
        <taxon>Streptophyta</taxon>
        <taxon>Embryophyta</taxon>
        <taxon>Tracheophyta</taxon>
        <taxon>Spermatophyta</taxon>
        <taxon>Magnoliopsida</taxon>
        <taxon>eudicotyledons</taxon>
        <taxon>Gunneridae</taxon>
        <taxon>Pentapetalae</taxon>
        <taxon>asterids</taxon>
        <taxon>campanulids</taxon>
        <taxon>Asterales</taxon>
        <taxon>Asteraceae</taxon>
        <taxon>Asteroideae</taxon>
        <taxon>Heliantheae alliance</taxon>
        <taxon>Millerieae</taxon>
        <taxon>Smallanthus</taxon>
    </lineage>
</organism>